<comment type="similarity">
    <text evidence="6">Belongs to the IspH family.</text>
</comment>
<dbReference type="Pfam" id="PF02401">
    <property type="entry name" value="LYTB"/>
    <property type="match status" value="1"/>
</dbReference>
<organism evidence="9 10">
    <name type="scientific">Candidatus Coproplasma excrementigallinarum</name>
    <dbReference type="NCBI Taxonomy" id="2840747"/>
    <lineage>
        <taxon>Bacteria</taxon>
        <taxon>Bacillati</taxon>
        <taxon>Bacillota</taxon>
        <taxon>Clostridia</taxon>
        <taxon>Eubacteriales</taxon>
        <taxon>Candidatus Coproplasma</taxon>
    </lineage>
</organism>
<keyword evidence="3 6" id="KW-0408">Iron</keyword>
<dbReference type="Gene3D" id="3.40.50.11270">
    <property type="match status" value="1"/>
</dbReference>
<feature type="region of interest" description="Disordered" evidence="7">
    <location>
        <begin position="301"/>
        <end position="325"/>
    </location>
</feature>
<dbReference type="GO" id="GO:0019288">
    <property type="term" value="P:isopentenyl diphosphate biosynthetic process, methylerythritol 4-phosphate pathway"/>
    <property type="evidence" value="ECO:0007669"/>
    <property type="project" value="UniProtKB-UniRule"/>
</dbReference>
<evidence type="ECO:0000256" key="6">
    <source>
        <dbReference type="HAMAP-Rule" id="MF_00191"/>
    </source>
</evidence>
<feature type="binding site" evidence="6">
    <location>
        <position position="121"/>
    </location>
    <ligand>
        <name>(2E)-4-hydroxy-3-methylbut-2-enyl diphosphate</name>
        <dbReference type="ChEBI" id="CHEBI:128753"/>
    </ligand>
</feature>
<dbReference type="Gene3D" id="2.40.50.140">
    <property type="entry name" value="Nucleic acid-binding proteins"/>
    <property type="match status" value="2"/>
</dbReference>
<dbReference type="InterPro" id="IPR012340">
    <property type="entry name" value="NA-bd_OB-fold"/>
</dbReference>
<keyword evidence="6 9" id="KW-0560">Oxidoreductase</keyword>
<name>A0A9D1MJ94_9FIRM</name>
<dbReference type="Pfam" id="PF00575">
    <property type="entry name" value="S1"/>
    <property type="match status" value="2"/>
</dbReference>
<feature type="binding site" evidence="6">
    <location>
        <position position="71"/>
    </location>
    <ligand>
        <name>(2E)-4-hydroxy-3-methylbut-2-enyl diphosphate</name>
        <dbReference type="ChEBI" id="CHEBI:128753"/>
    </ligand>
</feature>
<dbReference type="GO" id="GO:0051539">
    <property type="term" value="F:4 iron, 4 sulfur cluster binding"/>
    <property type="evidence" value="ECO:0007669"/>
    <property type="project" value="UniProtKB-UniRule"/>
</dbReference>
<feature type="binding site" evidence="6">
    <location>
        <position position="93"/>
    </location>
    <ligand>
        <name>[4Fe-4S] cluster</name>
        <dbReference type="ChEBI" id="CHEBI:49883"/>
    </ligand>
</feature>
<dbReference type="Proteomes" id="UP000824110">
    <property type="component" value="Unassembled WGS sequence"/>
</dbReference>
<evidence type="ECO:0000313" key="9">
    <source>
        <dbReference type="EMBL" id="HIU61230.1"/>
    </source>
</evidence>
<dbReference type="EC" id="1.17.7.4" evidence="6"/>
<feature type="binding site" evidence="6">
    <location>
        <position position="121"/>
    </location>
    <ligand>
        <name>isopentenyl diphosphate</name>
        <dbReference type="ChEBI" id="CHEBI:128769"/>
    </ligand>
</feature>
<keyword evidence="6" id="KW-0414">Isoprene biosynthesis</keyword>
<evidence type="ECO:0000256" key="5">
    <source>
        <dbReference type="ARBA" id="ARBA00025604"/>
    </source>
</evidence>
<dbReference type="Gene3D" id="3.40.1010.20">
    <property type="entry name" value="4-hydroxy-3-methylbut-2-enyl diphosphate reductase, catalytic domain"/>
    <property type="match status" value="2"/>
</dbReference>
<keyword evidence="4 6" id="KW-0411">Iron-sulfur</keyword>
<dbReference type="CDD" id="cd13944">
    <property type="entry name" value="lytB_ispH"/>
    <property type="match status" value="1"/>
</dbReference>
<dbReference type="PANTHER" id="PTHR30426:SF0">
    <property type="entry name" value="4-HYDROXY-3-METHYLBUT-2-ENYL DIPHOSPHATE REDUCTASE"/>
    <property type="match status" value="1"/>
</dbReference>
<evidence type="ECO:0000256" key="3">
    <source>
        <dbReference type="ARBA" id="ARBA00023004"/>
    </source>
</evidence>
<dbReference type="SUPFAM" id="SSF50249">
    <property type="entry name" value="Nucleic acid-binding proteins"/>
    <property type="match status" value="3"/>
</dbReference>
<dbReference type="GO" id="GO:0016114">
    <property type="term" value="P:terpenoid biosynthetic process"/>
    <property type="evidence" value="ECO:0007669"/>
    <property type="project" value="UniProtKB-UniRule"/>
</dbReference>
<feature type="binding site" evidence="6">
    <location>
        <position position="38"/>
    </location>
    <ligand>
        <name>dimethylallyl diphosphate</name>
        <dbReference type="ChEBI" id="CHEBI:57623"/>
    </ligand>
</feature>
<feature type="compositionally biased region" description="Basic and acidic residues" evidence="7">
    <location>
        <begin position="686"/>
        <end position="702"/>
    </location>
</feature>
<feature type="binding site" evidence="6">
    <location>
        <position position="38"/>
    </location>
    <ligand>
        <name>isopentenyl diphosphate</name>
        <dbReference type="ChEBI" id="CHEBI:128769"/>
    </ligand>
</feature>
<reference evidence="9" key="2">
    <citation type="journal article" date="2021" name="PeerJ">
        <title>Extensive microbial diversity within the chicken gut microbiome revealed by metagenomics and culture.</title>
        <authorList>
            <person name="Gilroy R."/>
            <person name="Ravi A."/>
            <person name="Getino M."/>
            <person name="Pursley I."/>
            <person name="Horton D.L."/>
            <person name="Alikhan N.F."/>
            <person name="Baker D."/>
            <person name="Gharbi K."/>
            <person name="Hall N."/>
            <person name="Watson M."/>
            <person name="Adriaenssens E.M."/>
            <person name="Foster-Nyarko E."/>
            <person name="Jarju S."/>
            <person name="Secka A."/>
            <person name="Antonio M."/>
            <person name="Oren A."/>
            <person name="Chaudhuri R.R."/>
            <person name="La Ragione R."/>
            <person name="Hildebrand F."/>
            <person name="Pallen M.J."/>
        </authorList>
    </citation>
    <scope>NUCLEOTIDE SEQUENCE</scope>
    <source>
        <strain evidence="9">CHK195-12923</strain>
    </source>
</reference>
<feature type="binding site" evidence="6">
    <location>
        <position position="217"/>
    </location>
    <ligand>
        <name>isopentenyl diphosphate</name>
        <dbReference type="ChEBI" id="CHEBI:128769"/>
    </ligand>
</feature>
<dbReference type="AlphaFoldDB" id="A0A9D1MJ94"/>
<feature type="domain" description="S1 motif" evidence="8">
    <location>
        <begin position="426"/>
        <end position="499"/>
    </location>
</feature>
<comment type="catalytic activity">
    <reaction evidence="6">
        <text>dimethylallyl diphosphate + 2 oxidized [2Fe-2S]-[ferredoxin] + H2O = (2E)-4-hydroxy-3-methylbut-2-enyl diphosphate + 2 reduced [2Fe-2S]-[ferredoxin] + 2 H(+)</text>
        <dbReference type="Rhea" id="RHEA:24825"/>
        <dbReference type="Rhea" id="RHEA-COMP:10000"/>
        <dbReference type="Rhea" id="RHEA-COMP:10001"/>
        <dbReference type="ChEBI" id="CHEBI:15377"/>
        <dbReference type="ChEBI" id="CHEBI:15378"/>
        <dbReference type="ChEBI" id="CHEBI:33737"/>
        <dbReference type="ChEBI" id="CHEBI:33738"/>
        <dbReference type="ChEBI" id="CHEBI:57623"/>
        <dbReference type="ChEBI" id="CHEBI:128753"/>
        <dbReference type="EC" id="1.17.7.4"/>
    </reaction>
</comment>
<dbReference type="GO" id="GO:0050992">
    <property type="term" value="P:dimethylallyl diphosphate biosynthetic process"/>
    <property type="evidence" value="ECO:0007669"/>
    <property type="project" value="UniProtKB-UniRule"/>
</dbReference>
<evidence type="ECO:0000256" key="2">
    <source>
        <dbReference type="ARBA" id="ARBA00022723"/>
    </source>
</evidence>
<feature type="binding site" evidence="6">
    <location>
        <position position="260"/>
    </location>
    <ligand>
        <name>dimethylallyl diphosphate</name>
        <dbReference type="ChEBI" id="CHEBI:57623"/>
    </ligand>
</feature>
<dbReference type="InterPro" id="IPR003451">
    <property type="entry name" value="LytB/IspH"/>
</dbReference>
<feature type="binding site" evidence="6">
    <location>
        <position position="218"/>
    </location>
    <ligand>
        <name>(2E)-4-hydroxy-3-methylbut-2-enyl diphosphate</name>
        <dbReference type="ChEBI" id="CHEBI:128753"/>
    </ligand>
</feature>
<dbReference type="PRINTS" id="PR00681">
    <property type="entry name" value="RIBOSOMALS1"/>
</dbReference>
<sequence>MKVIVAKNSGFCSGVRHAVDTAMTADASNTFVLGELIHNREVNEAIEKRGVRQVESLDEVPDGATVIFRSHGVPESFYSECKDRNITVLDCTCAFVNRTQKIVKAEHAAGKAVIIVGEPTHPEVVGLQGWCGNSAIVINTEDAVLPDFEEKEVCIVSQTTFSVEKFEKIVENITNQCEKTVAVFKTICYTTIGRQSEAEKIASECDAVLVVGGLNSSNTNKLFEIASKRCSNVFRLANAEDFDYGRLKNYCSVGIVSGASTPDAQTREVLLKMEEVSTEVKATEAAEEEKVVTEAAEVTAQEAPAAEEAVSEEAKPVEEAKAEEVSSNPMDAVVAKIDSESKFKKGQIVKATISEATEDGLKILLPFSKSEILLSKDELDCETYNAADYAGKVGEQIDLLVVELKPSLKLSQKMIKLLQEEEAKSAEIAAGKEFSIVCTGFNKGGLVGNMGTYQVFVPAKEIRPGYVKDLSKYEGKTLRLRAIEIKKDSRRKEIIASQRVILEEEKAAREAAKAAKEEAFFASINVGDVVEGKVERVTSFGAFVSVNGFDCLAHISDLSWTGIDNVTDVLEIGKTYNFKVLKVDKENKKVSIGYKQLQPQPWDLVADKYAVGDVIHGKVVRIVPFGAFVEVEKGVDGLVHVSQISHERIETPASVLNVGDEVDAKIMALDPEARKMNLSIKALLPEAERKPRAPREEGDEKPARRRAPRRDDGEISNWSEGGSVSTSLADILANAGKKNN</sequence>
<feature type="region of interest" description="Disordered" evidence="7">
    <location>
        <begin position="685"/>
        <end position="740"/>
    </location>
</feature>
<comment type="pathway">
    <text evidence="6">Isoprenoid biosynthesis; isopentenyl diphosphate biosynthesis via DXP pathway; isopentenyl diphosphate from 1-deoxy-D-xylulose 5-phosphate: step 6/6.</text>
</comment>
<feature type="binding site" evidence="6">
    <location>
        <position position="216"/>
    </location>
    <ligand>
        <name>dimethylallyl diphosphate</name>
        <dbReference type="ChEBI" id="CHEBI:57623"/>
    </ligand>
</feature>
<evidence type="ECO:0000256" key="7">
    <source>
        <dbReference type="SAM" id="MobiDB-lite"/>
    </source>
</evidence>
<dbReference type="PROSITE" id="PS50126">
    <property type="entry name" value="S1"/>
    <property type="match status" value="3"/>
</dbReference>
<feature type="binding site" evidence="6">
    <location>
        <position position="216"/>
    </location>
    <ligand>
        <name>(2E)-4-hydroxy-3-methylbut-2-enyl diphosphate</name>
        <dbReference type="ChEBI" id="CHEBI:128753"/>
    </ligand>
</feature>
<evidence type="ECO:0000256" key="4">
    <source>
        <dbReference type="ARBA" id="ARBA00023014"/>
    </source>
</evidence>
<feature type="compositionally biased region" description="Polar residues" evidence="7">
    <location>
        <begin position="716"/>
        <end position="728"/>
    </location>
</feature>
<comment type="function">
    <text evidence="6">Catalyzes the conversion of 1-hydroxy-2-methyl-2-(E)-butenyl 4-diphosphate (HMBPP) into a mixture of isopentenyl diphosphate (IPP) and dimethylallyl diphosphate (DMAPP). Acts in the terminal step of the DOXP/MEP pathway for isoprenoid precursor biosynthesis.</text>
</comment>
<feature type="binding site" evidence="6">
    <location>
        <position position="188"/>
    </location>
    <ligand>
        <name>[4Fe-4S] cluster</name>
        <dbReference type="ChEBI" id="CHEBI:49883"/>
    </ligand>
</feature>
<keyword evidence="2 6" id="KW-0479">Metal-binding</keyword>
<feature type="binding site" evidence="6">
    <location>
        <position position="12"/>
    </location>
    <ligand>
        <name>[4Fe-4S] cluster</name>
        <dbReference type="ChEBI" id="CHEBI:49883"/>
    </ligand>
</feature>
<dbReference type="PANTHER" id="PTHR30426">
    <property type="entry name" value="4-HYDROXY-3-METHYLBUT-2-ENYL DIPHOSPHATE REDUCTASE"/>
    <property type="match status" value="1"/>
</dbReference>
<feature type="binding site" evidence="6">
    <location>
        <position position="217"/>
    </location>
    <ligand>
        <name>(2E)-4-hydroxy-3-methylbut-2-enyl diphosphate</name>
        <dbReference type="ChEBI" id="CHEBI:128753"/>
    </ligand>
</feature>
<keyword evidence="1 6" id="KW-0004">4Fe-4S</keyword>
<feature type="binding site" evidence="6">
    <location>
        <position position="71"/>
    </location>
    <ligand>
        <name>isopentenyl diphosphate</name>
        <dbReference type="ChEBI" id="CHEBI:128769"/>
    </ligand>
</feature>
<dbReference type="FunFam" id="2.40.50.140:FF:000103">
    <property type="entry name" value="protein RRP5 homolog"/>
    <property type="match status" value="1"/>
</dbReference>
<dbReference type="EMBL" id="DVNE01000009">
    <property type="protein sequence ID" value="HIU61230.1"/>
    <property type="molecule type" value="Genomic_DNA"/>
</dbReference>
<feature type="active site" description="Proton donor" evidence="6">
    <location>
        <position position="123"/>
    </location>
</feature>
<feature type="binding site" evidence="6">
    <location>
        <position position="159"/>
    </location>
    <ligand>
        <name>(2E)-4-hydroxy-3-methylbut-2-enyl diphosphate</name>
        <dbReference type="ChEBI" id="CHEBI:128753"/>
    </ligand>
</feature>
<feature type="binding site" evidence="6">
    <location>
        <position position="71"/>
    </location>
    <ligand>
        <name>dimethylallyl diphosphate</name>
        <dbReference type="ChEBI" id="CHEBI:57623"/>
    </ligand>
</feature>
<accession>A0A9D1MJ94</accession>
<feature type="compositionally biased region" description="Basic and acidic residues" evidence="7">
    <location>
        <begin position="312"/>
        <end position="324"/>
    </location>
</feature>
<feature type="domain" description="S1 motif" evidence="8">
    <location>
        <begin position="612"/>
        <end position="681"/>
    </location>
</feature>
<feature type="domain" description="S1 motif" evidence="8">
    <location>
        <begin position="527"/>
        <end position="595"/>
    </location>
</feature>
<comment type="catalytic activity">
    <reaction evidence="6">
        <text>isopentenyl diphosphate + 2 oxidized [2Fe-2S]-[ferredoxin] + H2O = (2E)-4-hydroxy-3-methylbut-2-enyl diphosphate + 2 reduced [2Fe-2S]-[ferredoxin] + 2 H(+)</text>
        <dbReference type="Rhea" id="RHEA:24488"/>
        <dbReference type="Rhea" id="RHEA-COMP:10000"/>
        <dbReference type="Rhea" id="RHEA-COMP:10001"/>
        <dbReference type="ChEBI" id="CHEBI:15377"/>
        <dbReference type="ChEBI" id="CHEBI:15378"/>
        <dbReference type="ChEBI" id="CHEBI:33737"/>
        <dbReference type="ChEBI" id="CHEBI:33738"/>
        <dbReference type="ChEBI" id="CHEBI:128753"/>
        <dbReference type="ChEBI" id="CHEBI:128769"/>
        <dbReference type="EC" id="1.17.7.4"/>
    </reaction>
</comment>
<comment type="cofactor">
    <cofactor evidence="6">
        <name>[4Fe-4S] cluster</name>
        <dbReference type="ChEBI" id="CHEBI:49883"/>
    </cofactor>
    <text evidence="6">Binds 1 [4Fe-4S] cluster per subunit.</text>
</comment>
<feature type="binding site" evidence="6">
    <location>
        <position position="38"/>
    </location>
    <ligand>
        <name>(2E)-4-hydroxy-3-methylbut-2-enyl diphosphate</name>
        <dbReference type="ChEBI" id="CHEBI:128753"/>
    </ligand>
</feature>
<evidence type="ECO:0000313" key="10">
    <source>
        <dbReference type="Proteomes" id="UP000824110"/>
    </source>
</evidence>
<dbReference type="InterPro" id="IPR003029">
    <property type="entry name" value="S1_domain"/>
</dbReference>
<comment type="function">
    <text evidence="5">Binds mRNA; thus facilitating recognition of the initiation point. It is needed to translate mRNA with a short Shine-Dalgarno (SD) purine-rich sequence.</text>
</comment>
<proteinExistence type="inferred from homology"/>
<feature type="binding site" evidence="6">
    <location>
        <position position="218"/>
    </location>
    <ligand>
        <name>dimethylallyl diphosphate</name>
        <dbReference type="ChEBI" id="CHEBI:57623"/>
    </ligand>
</feature>
<evidence type="ECO:0000256" key="1">
    <source>
        <dbReference type="ARBA" id="ARBA00022485"/>
    </source>
</evidence>
<feature type="binding site" evidence="6">
    <location>
        <position position="121"/>
    </location>
    <ligand>
        <name>dimethylallyl diphosphate</name>
        <dbReference type="ChEBI" id="CHEBI:57623"/>
    </ligand>
</feature>
<dbReference type="HAMAP" id="MF_00191">
    <property type="entry name" value="IspH"/>
    <property type="match status" value="1"/>
</dbReference>
<comment type="caution">
    <text evidence="9">The sequence shown here is derived from an EMBL/GenBank/DDBJ whole genome shotgun (WGS) entry which is preliminary data.</text>
</comment>
<dbReference type="GO" id="GO:0046872">
    <property type="term" value="F:metal ion binding"/>
    <property type="evidence" value="ECO:0007669"/>
    <property type="project" value="UniProtKB-KW"/>
</dbReference>
<feature type="binding site" evidence="6">
    <location>
        <position position="260"/>
    </location>
    <ligand>
        <name>(2E)-4-hydroxy-3-methylbut-2-enyl diphosphate</name>
        <dbReference type="ChEBI" id="CHEBI:128753"/>
    </ligand>
</feature>
<reference evidence="9" key="1">
    <citation type="submission" date="2020-10" db="EMBL/GenBank/DDBJ databases">
        <authorList>
            <person name="Gilroy R."/>
        </authorList>
    </citation>
    <scope>NUCLEOTIDE SEQUENCE</scope>
    <source>
        <strain evidence="9">CHK195-12923</strain>
    </source>
</reference>
<dbReference type="GO" id="GO:0003676">
    <property type="term" value="F:nucleic acid binding"/>
    <property type="evidence" value="ECO:0007669"/>
    <property type="project" value="InterPro"/>
</dbReference>
<feature type="binding site" evidence="6">
    <location>
        <position position="216"/>
    </location>
    <ligand>
        <name>isopentenyl diphosphate</name>
        <dbReference type="ChEBI" id="CHEBI:128769"/>
    </ligand>
</feature>
<feature type="binding site" evidence="6">
    <location>
        <position position="260"/>
    </location>
    <ligand>
        <name>isopentenyl diphosphate</name>
        <dbReference type="ChEBI" id="CHEBI:128769"/>
    </ligand>
</feature>
<dbReference type="NCBIfam" id="TIGR00216">
    <property type="entry name" value="ispH_lytB"/>
    <property type="match status" value="1"/>
</dbReference>
<protein>
    <recommendedName>
        <fullName evidence="6">4-hydroxy-3-methylbut-2-enyl diphosphate reductase</fullName>
        <shortName evidence="6">HMBPP reductase</shortName>
        <ecNumber evidence="6">1.17.7.4</ecNumber>
    </recommendedName>
</protein>
<dbReference type="GO" id="GO:0051745">
    <property type="term" value="F:4-hydroxy-3-methylbut-2-enyl diphosphate reductase activity"/>
    <property type="evidence" value="ECO:0007669"/>
    <property type="project" value="UniProtKB-UniRule"/>
</dbReference>
<evidence type="ECO:0000259" key="8">
    <source>
        <dbReference type="PROSITE" id="PS50126"/>
    </source>
</evidence>
<gene>
    <name evidence="6 9" type="primary">ispH</name>
    <name evidence="9" type="ORF">IAB69_01085</name>
</gene>
<comment type="pathway">
    <text evidence="6">Isoprenoid biosynthesis; dimethylallyl diphosphate biosynthesis; dimethylallyl diphosphate from (2E)-4-hydroxy-3-methylbutenyl diphosphate: step 1/1.</text>
</comment>
<feature type="binding site" evidence="6">
    <location>
        <position position="218"/>
    </location>
    <ligand>
        <name>isopentenyl diphosphate</name>
        <dbReference type="ChEBI" id="CHEBI:128769"/>
    </ligand>
</feature>
<feature type="binding site" evidence="6">
    <location>
        <position position="217"/>
    </location>
    <ligand>
        <name>dimethylallyl diphosphate</name>
        <dbReference type="ChEBI" id="CHEBI:57623"/>
    </ligand>
</feature>
<dbReference type="SMART" id="SM00316">
    <property type="entry name" value="S1"/>
    <property type="match status" value="4"/>
</dbReference>
<dbReference type="InterPro" id="IPR035104">
    <property type="entry name" value="Ribosomal_protein_S1-like"/>
</dbReference>